<protein>
    <submittedName>
        <fullName evidence="1">Uncharacterized protein</fullName>
    </submittedName>
</protein>
<name>A0A1E7F0W7_9STRA</name>
<sequence>MDRIGVARTHALVFGPRLYRGIGCNDLRIEQGLNAVHNLIRQLRTPGYGKQTATILFLRTFHNASGLSKPLLQYPSIRAPHLEGHYYVHIRRFLAKHSASLEIECIPEPTYERLGDEYIMNVICEPETAKEMDQTELKHYTHAEIDLFHPLFVKLNTVSWASSRPRMY</sequence>
<dbReference type="AlphaFoldDB" id="A0A1E7F0W7"/>
<dbReference type="InParanoid" id="A0A1E7F0W7"/>
<accession>A0A1E7F0W7</accession>
<dbReference type="EMBL" id="KV784367">
    <property type="protein sequence ID" value="OEU11453.1"/>
    <property type="molecule type" value="Genomic_DNA"/>
</dbReference>
<organism evidence="1 2">
    <name type="scientific">Fragilariopsis cylindrus CCMP1102</name>
    <dbReference type="NCBI Taxonomy" id="635003"/>
    <lineage>
        <taxon>Eukaryota</taxon>
        <taxon>Sar</taxon>
        <taxon>Stramenopiles</taxon>
        <taxon>Ochrophyta</taxon>
        <taxon>Bacillariophyta</taxon>
        <taxon>Bacillariophyceae</taxon>
        <taxon>Bacillariophycidae</taxon>
        <taxon>Bacillariales</taxon>
        <taxon>Bacillariaceae</taxon>
        <taxon>Fragilariopsis</taxon>
    </lineage>
</organism>
<evidence type="ECO:0000313" key="2">
    <source>
        <dbReference type="Proteomes" id="UP000095751"/>
    </source>
</evidence>
<evidence type="ECO:0000313" key="1">
    <source>
        <dbReference type="EMBL" id="OEU11453.1"/>
    </source>
</evidence>
<reference evidence="1 2" key="1">
    <citation type="submission" date="2016-09" db="EMBL/GenBank/DDBJ databases">
        <title>Extensive genetic diversity and differential bi-allelic expression allows diatom success in the polar Southern Ocean.</title>
        <authorList>
            <consortium name="DOE Joint Genome Institute"/>
            <person name="Mock T."/>
            <person name="Otillar R.P."/>
            <person name="Strauss J."/>
            <person name="Dupont C."/>
            <person name="Frickenhaus S."/>
            <person name="Maumus F."/>
            <person name="Mcmullan M."/>
            <person name="Sanges R."/>
            <person name="Schmutz J."/>
            <person name="Toseland A."/>
            <person name="Valas R."/>
            <person name="Veluchamy A."/>
            <person name="Ward B.J."/>
            <person name="Allen A."/>
            <person name="Barry K."/>
            <person name="Falciatore A."/>
            <person name="Ferrante M."/>
            <person name="Fortunato A.E."/>
            <person name="Gloeckner G."/>
            <person name="Gruber A."/>
            <person name="Hipkin R."/>
            <person name="Janech M."/>
            <person name="Kroth P."/>
            <person name="Leese F."/>
            <person name="Lindquist E."/>
            <person name="Lyon B.R."/>
            <person name="Martin J."/>
            <person name="Mayer C."/>
            <person name="Parker M."/>
            <person name="Quesneville H."/>
            <person name="Raymond J."/>
            <person name="Uhlig C."/>
            <person name="Valentin K.U."/>
            <person name="Worden A.Z."/>
            <person name="Armbrust E.V."/>
            <person name="Bowler C."/>
            <person name="Green B."/>
            <person name="Moulton V."/>
            <person name="Van Oosterhout C."/>
            <person name="Grigoriev I."/>
        </authorList>
    </citation>
    <scope>NUCLEOTIDE SEQUENCE [LARGE SCALE GENOMIC DNA]</scope>
    <source>
        <strain evidence="1 2">CCMP1102</strain>
    </source>
</reference>
<gene>
    <name evidence="1" type="ORF">FRACYDRAFT_245220</name>
</gene>
<proteinExistence type="predicted"/>
<dbReference type="Proteomes" id="UP000095751">
    <property type="component" value="Unassembled WGS sequence"/>
</dbReference>
<keyword evidence="2" id="KW-1185">Reference proteome</keyword>
<dbReference type="KEGG" id="fcy:FRACYDRAFT_245220"/>